<evidence type="ECO:0000313" key="2">
    <source>
        <dbReference type="Proteomes" id="UP001634394"/>
    </source>
</evidence>
<protein>
    <submittedName>
        <fullName evidence="1">Uncharacterized protein</fullName>
    </submittedName>
</protein>
<dbReference type="Proteomes" id="UP001634394">
    <property type="component" value="Unassembled WGS sequence"/>
</dbReference>
<gene>
    <name evidence="1" type="ORF">ACJMK2_025103</name>
</gene>
<comment type="caution">
    <text evidence="1">The sequence shown here is derived from an EMBL/GenBank/DDBJ whole genome shotgun (WGS) entry which is preliminary data.</text>
</comment>
<dbReference type="EMBL" id="JBJQND010000002">
    <property type="protein sequence ID" value="KAL3885004.1"/>
    <property type="molecule type" value="Genomic_DNA"/>
</dbReference>
<keyword evidence="2" id="KW-1185">Reference proteome</keyword>
<name>A0ABD3XFF3_SINWO</name>
<sequence>MIRDGLVVSEISFEEAVDLRGNRGRGRDEVARGGRKAFDEDRRGRGANCLRCGGRGSFKRGEKGWGHGLRRGRGDNLPITEEKQLNYQLDEHMSTYGANQD</sequence>
<dbReference type="AlphaFoldDB" id="A0ABD3XFF3"/>
<reference evidence="1 2" key="1">
    <citation type="submission" date="2024-11" db="EMBL/GenBank/DDBJ databases">
        <title>Chromosome-level genome assembly of the freshwater bivalve Anodonta woodiana.</title>
        <authorList>
            <person name="Chen X."/>
        </authorList>
    </citation>
    <scope>NUCLEOTIDE SEQUENCE [LARGE SCALE GENOMIC DNA]</scope>
    <source>
        <strain evidence="1">MN2024</strain>
        <tissue evidence="1">Gills</tissue>
    </source>
</reference>
<organism evidence="1 2">
    <name type="scientific">Sinanodonta woodiana</name>
    <name type="common">Chinese pond mussel</name>
    <name type="synonym">Anodonta woodiana</name>
    <dbReference type="NCBI Taxonomy" id="1069815"/>
    <lineage>
        <taxon>Eukaryota</taxon>
        <taxon>Metazoa</taxon>
        <taxon>Spiralia</taxon>
        <taxon>Lophotrochozoa</taxon>
        <taxon>Mollusca</taxon>
        <taxon>Bivalvia</taxon>
        <taxon>Autobranchia</taxon>
        <taxon>Heteroconchia</taxon>
        <taxon>Palaeoheterodonta</taxon>
        <taxon>Unionida</taxon>
        <taxon>Unionoidea</taxon>
        <taxon>Unionidae</taxon>
        <taxon>Unioninae</taxon>
        <taxon>Sinanodonta</taxon>
    </lineage>
</organism>
<proteinExistence type="predicted"/>
<evidence type="ECO:0000313" key="1">
    <source>
        <dbReference type="EMBL" id="KAL3885004.1"/>
    </source>
</evidence>
<accession>A0ABD3XFF3</accession>